<gene>
    <name evidence="3" type="primary">spmA</name>
    <name evidence="3" type="ORF">Psch_02375</name>
</gene>
<evidence type="ECO:0000313" key="4">
    <source>
        <dbReference type="Proteomes" id="UP000298324"/>
    </source>
</evidence>
<protein>
    <submittedName>
        <fullName evidence="3">Spore maturation protein A</fullName>
    </submittedName>
</protein>
<feature type="transmembrane region" description="Helical" evidence="1">
    <location>
        <begin position="132"/>
        <end position="155"/>
    </location>
</feature>
<sequence>MIIFKDTLSVISVIVKITIICTICPLRLIKYQRTSFSGGVEVVNFVWLAMVVFGIVVAGINGNIEVVTKAAFDGANNAVKISISLIAIITFWLGIMKLAEEAGLVRALAWLVRPVMRFLFPSVPREHPAMGAIVMNLSANILGLGNAATPMGLIAMRELQTLNHSKDTASDSMCTFLALNTSCVTLIPTTIIGIRLLYGSSDPTDIVGPTIIATAFSMLVAILVDRLLRLFYSGKRR</sequence>
<evidence type="ECO:0000313" key="3">
    <source>
        <dbReference type="EMBL" id="TEB05334.1"/>
    </source>
</evidence>
<accession>A0A4Y7R8P2</accession>
<organism evidence="3 4">
    <name type="scientific">Pelotomaculum schinkii</name>
    <dbReference type="NCBI Taxonomy" id="78350"/>
    <lineage>
        <taxon>Bacteria</taxon>
        <taxon>Bacillati</taxon>
        <taxon>Bacillota</taxon>
        <taxon>Clostridia</taxon>
        <taxon>Eubacteriales</taxon>
        <taxon>Desulfotomaculaceae</taxon>
        <taxon>Pelotomaculum</taxon>
    </lineage>
</organism>
<evidence type="ECO:0000256" key="1">
    <source>
        <dbReference type="SAM" id="Phobius"/>
    </source>
</evidence>
<feature type="domain" description="Nucleoside transporter/FeoB GTPase Gate" evidence="2">
    <location>
        <begin position="83"/>
        <end position="194"/>
    </location>
</feature>
<reference evidence="3 4" key="1">
    <citation type="journal article" date="2018" name="Environ. Microbiol.">
        <title>Novel energy conservation strategies and behaviour of Pelotomaculum schinkii driving syntrophic propionate catabolism.</title>
        <authorList>
            <person name="Hidalgo-Ahumada C.A.P."/>
            <person name="Nobu M.K."/>
            <person name="Narihiro T."/>
            <person name="Tamaki H."/>
            <person name="Liu W.T."/>
            <person name="Kamagata Y."/>
            <person name="Stams A.J.M."/>
            <person name="Imachi H."/>
            <person name="Sousa D.Z."/>
        </authorList>
    </citation>
    <scope>NUCLEOTIDE SEQUENCE [LARGE SCALE GENOMIC DNA]</scope>
    <source>
        <strain evidence="3 4">HH</strain>
    </source>
</reference>
<keyword evidence="4" id="KW-1185">Reference proteome</keyword>
<dbReference type="Pfam" id="PF07670">
    <property type="entry name" value="Gate"/>
    <property type="match status" value="1"/>
</dbReference>
<name>A0A4Y7R8P2_9FIRM</name>
<feature type="transmembrane region" description="Helical" evidence="1">
    <location>
        <begin position="6"/>
        <end position="26"/>
    </location>
</feature>
<keyword evidence="1" id="KW-0812">Transmembrane</keyword>
<feature type="transmembrane region" description="Helical" evidence="1">
    <location>
        <begin position="78"/>
        <end position="96"/>
    </location>
</feature>
<evidence type="ECO:0000259" key="2">
    <source>
        <dbReference type="Pfam" id="PF07670"/>
    </source>
</evidence>
<dbReference type="Proteomes" id="UP000298324">
    <property type="component" value="Unassembled WGS sequence"/>
</dbReference>
<dbReference type="InterPro" id="IPR011642">
    <property type="entry name" value="Gate_dom"/>
</dbReference>
<keyword evidence="1" id="KW-1133">Transmembrane helix</keyword>
<feature type="transmembrane region" description="Helical" evidence="1">
    <location>
        <begin position="38"/>
        <end position="58"/>
    </location>
</feature>
<feature type="transmembrane region" description="Helical" evidence="1">
    <location>
        <begin position="176"/>
        <end position="198"/>
    </location>
</feature>
<feature type="transmembrane region" description="Helical" evidence="1">
    <location>
        <begin position="210"/>
        <end position="228"/>
    </location>
</feature>
<proteinExistence type="predicted"/>
<comment type="caution">
    <text evidence="3">The sequence shown here is derived from an EMBL/GenBank/DDBJ whole genome shotgun (WGS) entry which is preliminary data.</text>
</comment>
<dbReference type="EMBL" id="QFGA01000002">
    <property type="protein sequence ID" value="TEB05334.1"/>
    <property type="molecule type" value="Genomic_DNA"/>
</dbReference>
<keyword evidence="1" id="KW-0472">Membrane</keyword>
<dbReference type="AlphaFoldDB" id="A0A4Y7R8P2"/>